<evidence type="ECO:0000256" key="3">
    <source>
        <dbReference type="ARBA" id="ARBA00022692"/>
    </source>
</evidence>
<feature type="domain" description="Major facilitator superfamily (MFS) profile" evidence="7">
    <location>
        <begin position="13"/>
        <end position="389"/>
    </location>
</feature>
<comment type="subcellular location">
    <subcellularLocation>
        <location evidence="1">Cell membrane</location>
        <topology evidence="1">Multi-pass membrane protein</topology>
    </subcellularLocation>
</comment>
<dbReference type="Proteomes" id="UP000659698">
    <property type="component" value="Unassembled WGS sequence"/>
</dbReference>
<evidence type="ECO:0000256" key="4">
    <source>
        <dbReference type="ARBA" id="ARBA00022989"/>
    </source>
</evidence>
<dbReference type="EMBL" id="JACOAF010000017">
    <property type="protein sequence ID" value="MBC3539240.1"/>
    <property type="molecule type" value="Genomic_DNA"/>
</dbReference>
<dbReference type="InterPro" id="IPR011701">
    <property type="entry name" value="MFS"/>
</dbReference>
<dbReference type="RefSeq" id="WP_186634520.1">
    <property type="nucleotide sequence ID" value="NZ_JACOAF010000017.1"/>
</dbReference>
<accession>A0ABR6VPX1</accession>
<keyword evidence="4 6" id="KW-1133">Transmembrane helix</keyword>
<dbReference type="InterPro" id="IPR020846">
    <property type="entry name" value="MFS_dom"/>
</dbReference>
<gene>
    <name evidence="8" type="ORF">H7U12_06080</name>
</gene>
<feature type="transmembrane region" description="Helical" evidence="6">
    <location>
        <begin position="345"/>
        <end position="363"/>
    </location>
</feature>
<feature type="transmembrane region" description="Helical" evidence="6">
    <location>
        <begin position="238"/>
        <end position="259"/>
    </location>
</feature>
<dbReference type="InterPro" id="IPR036259">
    <property type="entry name" value="MFS_trans_sf"/>
</dbReference>
<dbReference type="InterPro" id="IPR050189">
    <property type="entry name" value="MFS_Efflux_Transporters"/>
</dbReference>
<dbReference type="PANTHER" id="PTHR43124:SF6">
    <property type="entry name" value="TRANSPORTER ARAJ-RELATED"/>
    <property type="match status" value="1"/>
</dbReference>
<feature type="transmembrane region" description="Helical" evidence="6">
    <location>
        <begin position="79"/>
        <end position="97"/>
    </location>
</feature>
<feature type="transmembrane region" description="Helical" evidence="6">
    <location>
        <begin position="165"/>
        <end position="189"/>
    </location>
</feature>
<comment type="caution">
    <text evidence="8">The sequence shown here is derived from an EMBL/GenBank/DDBJ whole genome shotgun (WGS) entry which is preliminary data.</text>
</comment>
<dbReference type="Pfam" id="PF07690">
    <property type="entry name" value="MFS_1"/>
    <property type="match status" value="1"/>
</dbReference>
<proteinExistence type="predicted"/>
<feature type="transmembrane region" description="Helical" evidence="6">
    <location>
        <begin position="210"/>
        <end position="232"/>
    </location>
</feature>
<feature type="transmembrane region" description="Helical" evidence="6">
    <location>
        <begin position="103"/>
        <end position="125"/>
    </location>
</feature>
<keyword evidence="9" id="KW-1185">Reference proteome</keyword>
<sequence>MNNTNSSPLFKLSLISLLLGGFSIGMTEFLMMGILPDMSRAVNISIPEAGHLISIYALGVVIGAPLMVGLTSNMPPKKVLIALMLMVSVFNGLFALMNNYPLLMATRLLAGLPHGAFFGIGAVVASKLAEPGREARAVSVMFAGLTVANIIGVPLGTYIGHHYSWRFSFALIAVVALVAAFSVKVWMPSVKSESETSFLKSLNIFKHKELWFIIGISTIGTGGFFAWISYIAPLMTEIAGFSSNSMTIIMVVAGLGMVVGNIAGGRLADRFSPLTTTTLLLVSMVAALLLMVALVQFKPTAIMMTFLIGAIGFGMIAPMQMLIVQQAKGAEMLASSLLQATSNMGNALGAFLGGLPIAAGFGYTSPEYVGAALAFTGVLFCVLLIVAYRQKARNLAVA</sequence>
<name>A0ABR6VPX1_9BACT</name>
<dbReference type="PANTHER" id="PTHR43124">
    <property type="entry name" value="PURINE EFFLUX PUMP PBUE"/>
    <property type="match status" value="1"/>
</dbReference>
<evidence type="ECO:0000259" key="7">
    <source>
        <dbReference type="PROSITE" id="PS50850"/>
    </source>
</evidence>
<dbReference type="PROSITE" id="PS50850">
    <property type="entry name" value="MFS"/>
    <property type="match status" value="1"/>
</dbReference>
<reference evidence="8 9" key="1">
    <citation type="journal article" date="2019" name="Int. J. Syst. Evol. Microbiol.">
        <title>Rufibacter sediminis sp. nov., isolated from freshwater lake sediment.</title>
        <authorList>
            <person name="Qu J.H."/>
            <person name="Zhang L.J."/>
            <person name="Fu Y.H."/>
            <person name="Li H.F."/>
        </authorList>
    </citation>
    <scope>NUCLEOTIDE SEQUENCE [LARGE SCALE GENOMIC DNA]</scope>
    <source>
        <strain evidence="8 9">H-1</strain>
    </source>
</reference>
<dbReference type="Gene3D" id="1.20.1250.20">
    <property type="entry name" value="MFS general substrate transporter like domains"/>
    <property type="match status" value="2"/>
</dbReference>
<evidence type="ECO:0000313" key="8">
    <source>
        <dbReference type="EMBL" id="MBC3539240.1"/>
    </source>
</evidence>
<feature type="transmembrane region" description="Helical" evidence="6">
    <location>
        <begin position="137"/>
        <end position="159"/>
    </location>
</feature>
<keyword evidence="3 6" id="KW-0812">Transmembrane</keyword>
<organism evidence="8 9">
    <name type="scientific">Rufibacter sediminis</name>
    <dbReference type="NCBI Taxonomy" id="2762756"/>
    <lineage>
        <taxon>Bacteria</taxon>
        <taxon>Pseudomonadati</taxon>
        <taxon>Bacteroidota</taxon>
        <taxon>Cytophagia</taxon>
        <taxon>Cytophagales</taxon>
        <taxon>Hymenobacteraceae</taxon>
        <taxon>Rufibacter</taxon>
    </lineage>
</organism>
<dbReference type="SUPFAM" id="SSF103473">
    <property type="entry name" value="MFS general substrate transporter"/>
    <property type="match status" value="1"/>
</dbReference>
<feature type="transmembrane region" description="Helical" evidence="6">
    <location>
        <begin position="271"/>
        <end position="295"/>
    </location>
</feature>
<protein>
    <submittedName>
        <fullName evidence="8">MFS transporter</fullName>
    </submittedName>
</protein>
<evidence type="ECO:0000256" key="5">
    <source>
        <dbReference type="ARBA" id="ARBA00023136"/>
    </source>
</evidence>
<feature type="transmembrane region" description="Helical" evidence="6">
    <location>
        <begin position="12"/>
        <end position="35"/>
    </location>
</feature>
<evidence type="ECO:0000313" key="9">
    <source>
        <dbReference type="Proteomes" id="UP000659698"/>
    </source>
</evidence>
<keyword evidence="2" id="KW-1003">Cell membrane</keyword>
<evidence type="ECO:0000256" key="1">
    <source>
        <dbReference type="ARBA" id="ARBA00004651"/>
    </source>
</evidence>
<keyword evidence="5 6" id="KW-0472">Membrane</keyword>
<feature type="transmembrane region" description="Helical" evidence="6">
    <location>
        <begin position="369"/>
        <end position="388"/>
    </location>
</feature>
<evidence type="ECO:0000256" key="6">
    <source>
        <dbReference type="SAM" id="Phobius"/>
    </source>
</evidence>
<dbReference type="CDD" id="cd17324">
    <property type="entry name" value="MFS_NepI_like"/>
    <property type="match status" value="1"/>
</dbReference>
<feature type="transmembrane region" description="Helical" evidence="6">
    <location>
        <begin position="301"/>
        <end position="324"/>
    </location>
</feature>
<feature type="transmembrane region" description="Helical" evidence="6">
    <location>
        <begin position="55"/>
        <end position="72"/>
    </location>
</feature>
<evidence type="ECO:0000256" key="2">
    <source>
        <dbReference type="ARBA" id="ARBA00022475"/>
    </source>
</evidence>